<dbReference type="AlphaFoldDB" id="A0A0F2M1F9"/>
<feature type="domain" description="LysM" evidence="6">
    <location>
        <begin position="511"/>
        <end position="559"/>
    </location>
</feature>
<dbReference type="GO" id="GO:0005975">
    <property type="term" value="P:carbohydrate metabolic process"/>
    <property type="evidence" value="ECO:0007669"/>
    <property type="project" value="InterPro"/>
</dbReference>
<evidence type="ECO:0000256" key="4">
    <source>
        <dbReference type="SAM" id="MobiDB-lite"/>
    </source>
</evidence>
<dbReference type="PANTHER" id="PTHR34997:SF1">
    <property type="entry name" value="PEPTIDOGLYCAN-BINDING LYSIN DOMAIN"/>
    <property type="match status" value="1"/>
</dbReference>
<keyword evidence="5" id="KW-0732">Signal</keyword>
<feature type="region of interest" description="Disordered" evidence="4">
    <location>
        <begin position="340"/>
        <end position="376"/>
    </location>
</feature>
<dbReference type="Pfam" id="PF00704">
    <property type="entry name" value="Glyco_hydro_18"/>
    <property type="match status" value="1"/>
</dbReference>
<name>A0A0F2M1F9_SPOSC</name>
<dbReference type="PANTHER" id="PTHR34997">
    <property type="entry name" value="AM15"/>
    <property type="match status" value="1"/>
</dbReference>
<dbReference type="RefSeq" id="XP_016584652.1">
    <property type="nucleotide sequence ID" value="XM_016729974.1"/>
</dbReference>
<dbReference type="OrthoDB" id="6020543at2759"/>
<dbReference type="Gene3D" id="3.20.20.80">
    <property type="entry name" value="Glycosidases"/>
    <property type="match status" value="1"/>
</dbReference>
<evidence type="ECO:0000256" key="1">
    <source>
        <dbReference type="ARBA" id="ARBA00022669"/>
    </source>
</evidence>
<dbReference type="InterPro" id="IPR017853">
    <property type="entry name" value="GH"/>
</dbReference>
<dbReference type="SUPFAM" id="SSF51445">
    <property type="entry name" value="(Trans)glycosidases"/>
    <property type="match status" value="1"/>
</dbReference>
<dbReference type="CDD" id="cd00118">
    <property type="entry name" value="LysM"/>
    <property type="match status" value="4"/>
</dbReference>
<dbReference type="PROSITE" id="PS51910">
    <property type="entry name" value="GH18_2"/>
    <property type="match status" value="1"/>
</dbReference>
<feature type="domain" description="LysM" evidence="6">
    <location>
        <begin position="597"/>
        <end position="645"/>
    </location>
</feature>
<dbReference type="Pfam" id="PF01476">
    <property type="entry name" value="LysM"/>
    <property type="match status" value="4"/>
</dbReference>
<feature type="region of interest" description="Disordered" evidence="4">
    <location>
        <begin position="480"/>
        <end position="502"/>
    </location>
</feature>
<feature type="signal peptide" evidence="5">
    <location>
        <begin position="1"/>
        <end position="23"/>
    </location>
</feature>
<proteinExistence type="inferred from homology"/>
<protein>
    <submittedName>
        <fullName evidence="8">Uncharacterized protein</fullName>
    </submittedName>
</protein>
<dbReference type="InterPro" id="IPR001223">
    <property type="entry name" value="Glyco_hydro18_cat"/>
</dbReference>
<dbReference type="VEuPathDB" id="FungiDB:SPSK_03133"/>
<dbReference type="Proteomes" id="UP000033710">
    <property type="component" value="Unassembled WGS sequence"/>
</dbReference>
<dbReference type="InterPro" id="IPR052210">
    <property type="entry name" value="LysM1-like"/>
</dbReference>
<evidence type="ECO:0000256" key="5">
    <source>
        <dbReference type="SAM" id="SignalP"/>
    </source>
</evidence>
<feature type="chain" id="PRO_5002454790" evidence="5">
    <location>
        <begin position="24"/>
        <end position="715"/>
    </location>
</feature>
<evidence type="ECO:0000256" key="2">
    <source>
        <dbReference type="ARBA" id="ARBA00023026"/>
    </source>
</evidence>
<evidence type="ECO:0000313" key="8">
    <source>
        <dbReference type="EMBL" id="KJR81976.1"/>
    </source>
</evidence>
<dbReference type="KEGG" id="ssck:SPSK_03133"/>
<gene>
    <name evidence="8" type="ORF">SPSK_03133</name>
</gene>
<reference evidence="8 9" key="2">
    <citation type="journal article" date="2015" name="Eukaryot. Cell">
        <title>Asexual propagation of a virulent clone complex in a human and feline outbreak of sporotrichosis.</title>
        <authorList>
            <person name="Teixeira Mde M."/>
            <person name="Rodrigues A.M."/>
            <person name="Tsui C.K."/>
            <person name="de Almeida L.G."/>
            <person name="Van Diepeningen A.D."/>
            <person name="van den Ende B.G."/>
            <person name="Fernandes G.F."/>
            <person name="Kano R."/>
            <person name="Hamelin R.C."/>
            <person name="Lopes-Bezerra L.M."/>
            <person name="Vasconcelos A.T."/>
            <person name="de Hoog S."/>
            <person name="de Camargo Z.P."/>
            <person name="Felipe M.S."/>
        </authorList>
    </citation>
    <scope>NUCLEOTIDE SEQUENCE [LARGE SCALE GENOMIC DNA]</scope>
    <source>
        <strain evidence="8 9">1099-18</strain>
    </source>
</reference>
<dbReference type="EMBL" id="AXCR01000010">
    <property type="protein sequence ID" value="KJR81976.1"/>
    <property type="molecule type" value="Genomic_DNA"/>
</dbReference>
<accession>A0A0F2M1F9</accession>
<feature type="domain" description="GH18" evidence="7">
    <location>
        <begin position="25"/>
        <end position="337"/>
    </location>
</feature>
<feature type="region of interest" description="Disordered" evidence="4">
    <location>
        <begin position="666"/>
        <end position="685"/>
    </location>
</feature>
<dbReference type="PROSITE" id="PS51782">
    <property type="entry name" value="LYSM"/>
    <property type="match status" value="4"/>
</dbReference>
<dbReference type="SUPFAM" id="SSF54106">
    <property type="entry name" value="LysM domain"/>
    <property type="match status" value="4"/>
</dbReference>
<evidence type="ECO:0000313" key="9">
    <source>
        <dbReference type="Proteomes" id="UP000033710"/>
    </source>
</evidence>
<comment type="caution">
    <text evidence="8">The sequence shown here is derived from an EMBL/GenBank/DDBJ whole genome shotgun (WGS) entry which is preliminary data.</text>
</comment>
<evidence type="ECO:0000259" key="7">
    <source>
        <dbReference type="PROSITE" id="PS51910"/>
    </source>
</evidence>
<reference evidence="8 9" key="1">
    <citation type="journal article" date="2014" name="BMC Genomics">
        <title>Comparative genomics of the major fungal agents of human and animal Sporotrichosis: Sporothrix schenckii and Sporothrix brasiliensis.</title>
        <authorList>
            <person name="Teixeira M.M."/>
            <person name="de Almeida L.G."/>
            <person name="Kubitschek-Barreira P."/>
            <person name="Alves F.L."/>
            <person name="Kioshima E.S."/>
            <person name="Abadio A.K."/>
            <person name="Fernandes L."/>
            <person name="Derengowski L.S."/>
            <person name="Ferreira K.S."/>
            <person name="Souza R.C."/>
            <person name="Ruiz J.C."/>
            <person name="de Andrade N.C."/>
            <person name="Paes H.C."/>
            <person name="Nicola A.M."/>
            <person name="Albuquerque P."/>
            <person name="Gerber A.L."/>
            <person name="Martins V.P."/>
            <person name="Peconick L.D."/>
            <person name="Neto A.V."/>
            <person name="Chaucanez C.B."/>
            <person name="Silva P.A."/>
            <person name="Cunha O.L."/>
            <person name="de Oliveira F.F."/>
            <person name="dos Santos T.C."/>
            <person name="Barros A.L."/>
            <person name="Soares M.A."/>
            <person name="de Oliveira L.M."/>
            <person name="Marini M.M."/>
            <person name="Villalobos-Duno H."/>
            <person name="Cunha M.M."/>
            <person name="de Hoog S."/>
            <person name="da Silveira J.F."/>
            <person name="Henrissat B."/>
            <person name="Nino-Vega G.A."/>
            <person name="Cisalpino P.S."/>
            <person name="Mora-Montes H.M."/>
            <person name="Almeida S.R."/>
            <person name="Stajich J.E."/>
            <person name="Lopes-Bezerra L.M."/>
            <person name="Vasconcelos A.T."/>
            <person name="Felipe M.S."/>
        </authorList>
    </citation>
    <scope>NUCLEOTIDE SEQUENCE [LARGE SCALE GENOMIC DNA]</scope>
    <source>
        <strain evidence="8 9">1099-18</strain>
    </source>
</reference>
<dbReference type="GO" id="GO:0008061">
    <property type="term" value="F:chitin binding"/>
    <property type="evidence" value="ECO:0007669"/>
    <property type="project" value="UniProtKB-KW"/>
</dbReference>
<sequence length="715" mass="74498">MPHMPRRALSLATLAALAVPALAAGKLNVYWGQSGDRTLAQVCQEDALDYVTLSFINESPENDGATNYPGMEFAAHCPGTMYEVDGEASNLIKGCTDIQEGIPVCQALGTKVLLSIGGVFDTVLANYNVTTEANGRYFADFLWGAFGPYNATFGGPRPFDLGATVHNAVDGFDFDIEAIFPSEAPWIALIDQLRGYWAADAPYLVTGAPQCPIVSDASLPMKHMIAEAQFDLIWVQFYNNPECDGTTSAFNFDEWVDFLPGTRSAHAQLYIGLPADQGASGYLDEATLRSILNTYGTSPSFGGVMLWDEYLSYTNTNASATSTESYADLVKEVLAGVPTPSPSSSSSLSSSVPATSSVSSTSSPSSTPSPTPCSNPYTVQPTDDCYDIAAAHNTTVGQILALNPALNRFCDLTAGQAICLPEQCTRYYTVVPQDTCYKIDTLFGISFDQLLAWNPNAINADCTNLNVGQVLCVSTGNTTTSASSSATSSTAPTSSSAASASASPTPVACAKYYTVAGGDSCYKIDTKYGLTFAELQALNPTAGINKDCTNLNVGQVLCVSAGNTTASVSSSATSASTPTSSSAASVSASPTPVACAKYYTVAGGDSCYVIYTKYGLTFAELQALNPTAGINKDCTNLQPGEVLCVAAVLPSSSASASTSSRVSSSVSVPLSTGATTSYSSATSYSSGFSTITTSSQSYIWSNSTSVGTSSMLSIN</sequence>
<keyword evidence="2" id="KW-0843">Virulence</keyword>
<keyword evidence="1" id="KW-0147">Chitin-binding</keyword>
<feature type="compositionally biased region" description="Low complexity" evidence="4">
    <location>
        <begin position="342"/>
        <end position="366"/>
    </location>
</feature>
<dbReference type="Gene3D" id="3.10.350.10">
    <property type="entry name" value="LysM domain"/>
    <property type="match status" value="4"/>
</dbReference>
<organism evidence="8 9">
    <name type="scientific">Sporothrix schenckii 1099-18</name>
    <dbReference type="NCBI Taxonomy" id="1397361"/>
    <lineage>
        <taxon>Eukaryota</taxon>
        <taxon>Fungi</taxon>
        <taxon>Dikarya</taxon>
        <taxon>Ascomycota</taxon>
        <taxon>Pezizomycotina</taxon>
        <taxon>Sordariomycetes</taxon>
        <taxon>Sordariomycetidae</taxon>
        <taxon>Ophiostomatales</taxon>
        <taxon>Ophiostomataceae</taxon>
        <taxon>Sporothrix</taxon>
    </lineage>
</organism>
<dbReference type="SMART" id="SM00257">
    <property type="entry name" value="LysM"/>
    <property type="match status" value="4"/>
</dbReference>
<evidence type="ECO:0000259" key="6">
    <source>
        <dbReference type="PROSITE" id="PS51782"/>
    </source>
</evidence>
<dbReference type="InterPro" id="IPR036779">
    <property type="entry name" value="LysM_dom_sf"/>
</dbReference>
<comment type="similarity">
    <text evidence="3">Belongs to the secreted LysM effector family.</text>
</comment>
<feature type="domain" description="LysM" evidence="6">
    <location>
        <begin position="426"/>
        <end position="473"/>
    </location>
</feature>
<dbReference type="InterPro" id="IPR018392">
    <property type="entry name" value="LysM"/>
</dbReference>
<evidence type="ECO:0000256" key="3">
    <source>
        <dbReference type="ARBA" id="ARBA00044955"/>
    </source>
</evidence>
<dbReference type="GeneID" id="27665251"/>
<feature type="domain" description="LysM" evidence="6">
    <location>
        <begin position="375"/>
        <end position="420"/>
    </location>
</feature>